<accession>A0ABQ1M1G4</accession>
<dbReference type="EMBL" id="BMIK01000009">
    <property type="protein sequence ID" value="GGC33162.1"/>
    <property type="molecule type" value="Genomic_DNA"/>
</dbReference>
<name>A0ABQ1M1G4_9SPHI</name>
<evidence type="ECO:0000313" key="5">
    <source>
        <dbReference type="Proteomes" id="UP000597338"/>
    </source>
</evidence>
<comment type="caution">
    <text evidence="4">The sequence shown here is derived from an EMBL/GenBank/DDBJ whole genome shotgun (WGS) entry which is preliminary data.</text>
</comment>
<organism evidence="4 5">
    <name type="scientific">Parapedobacter defluvii</name>
    <dbReference type="NCBI Taxonomy" id="2045106"/>
    <lineage>
        <taxon>Bacteria</taxon>
        <taxon>Pseudomonadati</taxon>
        <taxon>Bacteroidota</taxon>
        <taxon>Sphingobacteriia</taxon>
        <taxon>Sphingobacteriales</taxon>
        <taxon>Sphingobacteriaceae</taxon>
        <taxon>Parapedobacter</taxon>
    </lineage>
</organism>
<evidence type="ECO:0000259" key="3">
    <source>
        <dbReference type="PROSITE" id="PS01031"/>
    </source>
</evidence>
<dbReference type="InterPro" id="IPR002068">
    <property type="entry name" value="A-crystallin/Hsp20_dom"/>
</dbReference>
<evidence type="ECO:0000256" key="2">
    <source>
        <dbReference type="RuleBase" id="RU003616"/>
    </source>
</evidence>
<dbReference type="Proteomes" id="UP000597338">
    <property type="component" value="Unassembled WGS sequence"/>
</dbReference>
<dbReference type="Gene3D" id="2.60.40.790">
    <property type="match status" value="1"/>
</dbReference>
<dbReference type="Pfam" id="PF00011">
    <property type="entry name" value="HSP20"/>
    <property type="match status" value="1"/>
</dbReference>
<proteinExistence type="inferred from homology"/>
<evidence type="ECO:0000313" key="4">
    <source>
        <dbReference type="EMBL" id="GGC33162.1"/>
    </source>
</evidence>
<dbReference type="SUPFAM" id="SSF49764">
    <property type="entry name" value="HSP20-like chaperones"/>
    <property type="match status" value="1"/>
</dbReference>
<reference evidence="5" key="1">
    <citation type="journal article" date="2019" name="Int. J. Syst. Evol. Microbiol.">
        <title>The Global Catalogue of Microorganisms (GCM) 10K type strain sequencing project: providing services to taxonomists for standard genome sequencing and annotation.</title>
        <authorList>
            <consortium name="The Broad Institute Genomics Platform"/>
            <consortium name="The Broad Institute Genome Sequencing Center for Infectious Disease"/>
            <person name="Wu L."/>
            <person name="Ma J."/>
        </authorList>
    </citation>
    <scope>NUCLEOTIDE SEQUENCE [LARGE SCALE GENOMIC DNA]</scope>
    <source>
        <strain evidence="5">CGMCC 1.15342</strain>
    </source>
</reference>
<keyword evidence="5" id="KW-1185">Reference proteome</keyword>
<protein>
    <submittedName>
        <fullName evidence="4">Heat-shock protein</fullName>
    </submittedName>
</protein>
<evidence type="ECO:0000256" key="1">
    <source>
        <dbReference type="PROSITE-ProRule" id="PRU00285"/>
    </source>
</evidence>
<gene>
    <name evidence="4" type="ORF">GCM10011386_26570</name>
</gene>
<dbReference type="PROSITE" id="PS01031">
    <property type="entry name" value="SHSP"/>
    <property type="match status" value="1"/>
</dbReference>
<dbReference type="InterPro" id="IPR031107">
    <property type="entry name" value="Small_HSP"/>
</dbReference>
<sequence length="139" mass="15730">MSDWLSPISSFWDRDFFDSDLGLFSRRLGLSVPSANISETPQAYLLELAAPGLKRDDFKLEVENHTLTISSEKQEEKEEKKNGYSRKEYSFNSFSRSFTLPDSVKESDISASYTDGILKITIPKTEETPEQPARAIPVS</sequence>
<dbReference type="InterPro" id="IPR008978">
    <property type="entry name" value="HSP20-like_chaperone"/>
</dbReference>
<dbReference type="CDD" id="cd06464">
    <property type="entry name" value="ACD_sHsps-like"/>
    <property type="match status" value="1"/>
</dbReference>
<comment type="similarity">
    <text evidence="1 2">Belongs to the small heat shock protein (HSP20) family.</text>
</comment>
<dbReference type="PANTHER" id="PTHR11527">
    <property type="entry name" value="HEAT-SHOCK PROTEIN 20 FAMILY MEMBER"/>
    <property type="match status" value="1"/>
</dbReference>
<feature type="domain" description="SHSP" evidence="3">
    <location>
        <begin position="25"/>
        <end position="139"/>
    </location>
</feature>